<keyword evidence="4" id="KW-1185">Reference proteome</keyword>
<dbReference type="InterPro" id="IPR021970">
    <property type="entry name" value="SVM_signal"/>
</dbReference>
<evidence type="ECO:0000313" key="3">
    <source>
        <dbReference type="EMBL" id="MEK0311859.1"/>
    </source>
</evidence>
<evidence type="ECO:0000313" key="4">
    <source>
        <dbReference type="Proteomes" id="UP001382955"/>
    </source>
</evidence>
<comment type="caution">
    <text evidence="3">The sequence shown here is derived from an EMBL/GenBank/DDBJ whole genome shotgun (WGS) entry which is preliminary data.</text>
</comment>
<evidence type="ECO:0000259" key="2">
    <source>
        <dbReference type="Pfam" id="PF12113"/>
    </source>
</evidence>
<keyword evidence="1" id="KW-0175">Coiled coil</keyword>
<dbReference type="Pfam" id="PF12113">
    <property type="entry name" value="SVM_signal"/>
    <property type="match status" value="1"/>
</dbReference>
<reference evidence="3 4" key="1">
    <citation type="journal article" date="2023" name="Int. J. Syst. Evol. Microbiol.">
        <title>The observation of taxonomic boundaries for the 16SrII and 16SrXXV phytoplasmas using genome-based delimitation.</title>
        <authorList>
            <person name="Rodrigues Jardim B."/>
            <person name="Tran-Nguyen L.T.T."/>
            <person name="Gambley C."/>
            <person name="Al-Sadi A.M."/>
            <person name="Al-Subhi A.M."/>
            <person name="Foissac X."/>
            <person name="Salar P."/>
            <person name="Cai H."/>
            <person name="Yang J.Y."/>
            <person name="Davis R."/>
            <person name="Jones L."/>
            <person name="Rodoni B."/>
            <person name="Constable F.E."/>
        </authorList>
    </citation>
    <scope>NUCLEOTIDE SEQUENCE [LARGE SCALE GENOMIC DNA]</scope>
    <source>
        <strain evidence="3">BAWM-322</strain>
    </source>
</reference>
<proteinExistence type="predicted"/>
<dbReference type="RefSeq" id="WP_304512537.1">
    <property type="nucleotide sequence ID" value="NZ_JAOSIK010000006.1"/>
</dbReference>
<name>A0ABU8ZTX4_9MOLU</name>
<sequence>MFKIKNNLLLFNLFAFLGLFLLITNNQKVMGMDNNDASENNSVIDNHIDGYNTFRNLLLNQGRISQQLINALFNHSSETEINFLLNQIQQVHQQIITYQQRQLNNQERMLRNFDNNMTRVQLEREYLLLTQEMNSAINNTPLYASEEQINNLRNIQTRIDQNQRQINLIRNQTKNNQNQPNNPRRI</sequence>
<organism evidence="3 4">
    <name type="scientific">Candidatus Phytoplasma fabacearum</name>
    <dbReference type="NCBI Taxonomy" id="2982628"/>
    <lineage>
        <taxon>Bacteria</taxon>
        <taxon>Bacillati</taxon>
        <taxon>Mycoplasmatota</taxon>
        <taxon>Mollicutes</taxon>
        <taxon>Acholeplasmatales</taxon>
        <taxon>Acholeplasmataceae</taxon>
        <taxon>Candidatus Phytoplasma</taxon>
        <taxon>16SrII (Peanut WB group)</taxon>
    </lineage>
</organism>
<dbReference type="EMBL" id="JAOSIK010000006">
    <property type="protein sequence ID" value="MEK0311859.1"/>
    <property type="molecule type" value="Genomic_DNA"/>
</dbReference>
<gene>
    <name evidence="3" type="ORF">OC725_01050</name>
</gene>
<evidence type="ECO:0000256" key="1">
    <source>
        <dbReference type="SAM" id="Coils"/>
    </source>
</evidence>
<feature type="domain" description="Sequence-variable mosaic (SVM) signal sequence" evidence="2">
    <location>
        <begin position="1"/>
        <end position="32"/>
    </location>
</feature>
<dbReference type="Proteomes" id="UP001382955">
    <property type="component" value="Unassembled WGS sequence"/>
</dbReference>
<feature type="coiled-coil region" evidence="1">
    <location>
        <begin position="103"/>
        <end position="172"/>
    </location>
</feature>
<protein>
    <submittedName>
        <fullName evidence="3">SVM family protein</fullName>
    </submittedName>
</protein>
<accession>A0ABU8ZTX4</accession>